<proteinExistence type="predicted"/>
<gene>
    <name evidence="1" type="ORF">MLD38_032168</name>
</gene>
<protein>
    <submittedName>
        <fullName evidence="1">Uncharacterized protein</fullName>
    </submittedName>
</protein>
<keyword evidence="2" id="KW-1185">Reference proteome</keyword>
<sequence>MKQLLINGFGFLEESIQILTEEEKDESRSPTRKNILESLKWLVKDSTPGDSLLFFFSGHGLRYPESVKGDELDGFDESICPVDFVREGVIRDNEINSIIVEPLKEGVKLHAIIDACHSGTIPDLPYEYDHNK</sequence>
<dbReference type="EMBL" id="CM042889">
    <property type="protein sequence ID" value="KAI4318467.1"/>
    <property type="molecule type" value="Genomic_DNA"/>
</dbReference>
<reference evidence="2" key="1">
    <citation type="journal article" date="2023" name="Front. Plant Sci.">
        <title>Chromosomal-level genome assembly of Melastoma candidum provides insights into trichome evolution.</title>
        <authorList>
            <person name="Zhong Y."/>
            <person name="Wu W."/>
            <person name="Sun C."/>
            <person name="Zou P."/>
            <person name="Liu Y."/>
            <person name="Dai S."/>
            <person name="Zhou R."/>
        </authorList>
    </citation>
    <scope>NUCLEOTIDE SEQUENCE [LARGE SCALE GENOMIC DNA]</scope>
</reference>
<name>A0ACB9M4T2_9MYRT</name>
<evidence type="ECO:0000313" key="2">
    <source>
        <dbReference type="Proteomes" id="UP001057402"/>
    </source>
</evidence>
<evidence type="ECO:0000313" key="1">
    <source>
        <dbReference type="EMBL" id="KAI4318467.1"/>
    </source>
</evidence>
<dbReference type="Proteomes" id="UP001057402">
    <property type="component" value="Chromosome 10"/>
</dbReference>
<comment type="caution">
    <text evidence="1">The sequence shown here is derived from an EMBL/GenBank/DDBJ whole genome shotgun (WGS) entry which is preliminary data.</text>
</comment>
<organism evidence="1 2">
    <name type="scientific">Melastoma candidum</name>
    <dbReference type="NCBI Taxonomy" id="119954"/>
    <lineage>
        <taxon>Eukaryota</taxon>
        <taxon>Viridiplantae</taxon>
        <taxon>Streptophyta</taxon>
        <taxon>Embryophyta</taxon>
        <taxon>Tracheophyta</taxon>
        <taxon>Spermatophyta</taxon>
        <taxon>Magnoliopsida</taxon>
        <taxon>eudicotyledons</taxon>
        <taxon>Gunneridae</taxon>
        <taxon>Pentapetalae</taxon>
        <taxon>rosids</taxon>
        <taxon>malvids</taxon>
        <taxon>Myrtales</taxon>
        <taxon>Melastomataceae</taxon>
        <taxon>Melastomatoideae</taxon>
        <taxon>Melastomateae</taxon>
        <taxon>Melastoma</taxon>
    </lineage>
</organism>
<accession>A0ACB9M4T2</accession>